<dbReference type="EMBL" id="UYRR01031211">
    <property type="protein sequence ID" value="VDK47673.1"/>
    <property type="molecule type" value="Genomic_DNA"/>
</dbReference>
<evidence type="ECO:0000313" key="7">
    <source>
        <dbReference type="WBParaSite" id="ASIM_0001310601-mRNA-1"/>
    </source>
</evidence>
<dbReference type="InterPro" id="IPR002347">
    <property type="entry name" value="SDR_fam"/>
</dbReference>
<proteinExistence type="inferred from homology"/>
<dbReference type="GO" id="GO:0016491">
    <property type="term" value="F:oxidoreductase activity"/>
    <property type="evidence" value="ECO:0007669"/>
    <property type="project" value="UniProtKB-KW"/>
</dbReference>
<evidence type="ECO:0000256" key="4">
    <source>
        <dbReference type="SAM" id="SignalP"/>
    </source>
</evidence>
<gene>
    <name evidence="5" type="ORF">ASIM_LOCUS12572</name>
</gene>
<sequence length="278" mass="29953">MATLLRTFLILLQPTARSGANMPPSGPLSVLITGANRGLGLGLVKQWLTLPTIKHIFACSRNPASAQELNELSKNNSRIHCVQLDVNNDDSIADAKKKVDSILDGESGLNVLINNAGIKSREGGGLEDADRNSYLEVLNTNVVSVVKVVQAFLPLLKTASKNNSTEEWGVHRSAIINISSILGSIAINGSGSASCPSIPYRLSKASLNQLTRTLAADLKNDGILVCSICPGWVRTDMGGKNATLTIEESTKRQFETFLKLRKEHNGLFFQNDGKKLAF</sequence>
<evidence type="ECO:0000256" key="3">
    <source>
        <dbReference type="RuleBase" id="RU000363"/>
    </source>
</evidence>
<evidence type="ECO:0000256" key="2">
    <source>
        <dbReference type="ARBA" id="ARBA00023002"/>
    </source>
</evidence>
<dbReference type="Proteomes" id="UP000267096">
    <property type="component" value="Unassembled WGS sequence"/>
</dbReference>
<dbReference type="PRINTS" id="PR00080">
    <property type="entry name" value="SDRFAMILY"/>
</dbReference>
<dbReference type="Gene3D" id="3.40.50.720">
    <property type="entry name" value="NAD(P)-binding Rossmann-like Domain"/>
    <property type="match status" value="1"/>
</dbReference>
<dbReference type="InterPro" id="IPR036291">
    <property type="entry name" value="NAD(P)-bd_dom_sf"/>
</dbReference>
<dbReference type="CDD" id="cd05325">
    <property type="entry name" value="carb_red_sniffer_like_SDR_c"/>
    <property type="match status" value="1"/>
</dbReference>
<feature type="signal peptide" evidence="4">
    <location>
        <begin position="1"/>
        <end position="20"/>
    </location>
</feature>
<dbReference type="AlphaFoldDB" id="A0A0M3JXM1"/>
<reference evidence="5 6" key="2">
    <citation type="submission" date="2018-11" db="EMBL/GenBank/DDBJ databases">
        <authorList>
            <consortium name="Pathogen Informatics"/>
        </authorList>
    </citation>
    <scope>NUCLEOTIDE SEQUENCE [LARGE SCALE GENOMIC DNA]</scope>
</reference>
<accession>A0A0M3JXM1</accession>
<reference evidence="7" key="1">
    <citation type="submission" date="2017-02" db="UniProtKB">
        <authorList>
            <consortium name="WormBaseParasite"/>
        </authorList>
    </citation>
    <scope>IDENTIFICATION</scope>
</reference>
<evidence type="ECO:0000313" key="6">
    <source>
        <dbReference type="Proteomes" id="UP000267096"/>
    </source>
</evidence>
<dbReference type="SUPFAM" id="SSF51735">
    <property type="entry name" value="NAD(P)-binding Rossmann-fold domains"/>
    <property type="match status" value="1"/>
</dbReference>
<dbReference type="OrthoDB" id="7289984at2759"/>
<dbReference type="PANTHER" id="PTHR43544">
    <property type="entry name" value="SHORT-CHAIN DEHYDROGENASE/REDUCTASE"/>
    <property type="match status" value="1"/>
</dbReference>
<keyword evidence="2" id="KW-0560">Oxidoreductase</keyword>
<dbReference type="GO" id="GO:0005737">
    <property type="term" value="C:cytoplasm"/>
    <property type="evidence" value="ECO:0007669"/>
    <property type="project" value="TreeGrafter"/>
</dbReference>
<dbReference type="PRINTS" id="PR00081">
    <property type="entry name" value="GDHRDH"/>
</dbReference>
<comment type="similarity">
    <text evidence="3">Belongs to the short-chain dehydrogenases/reductases (SDR) family.</text>
</comment>
<keyword evidence="4" id="KW-0732">Signal</keyword>
<dbReference type="Pfam" id="PF00106">
    <property type="entry name" value="adh_short"/>
    <property type="match status" value="1"/>
</dbReference>
<keyword evidence="1" id="KW-0521">NADP</keyword>
<organism evidence="7">
    <name type="scientific">Anisakis simplex</name>
    <name type="common">Herring worm</name>
    <dbReference type="NCBI Taxonomy" id="6269"/>
    <lineage>
        <taxon>Eukaryota</taxon>
        <taxon>Metazoa</taxon>
        <taxon>Ecdysozoa</taxon>
        <taxon>Nematoda</taxon>
        <taxon>Chromadorea</taxon>
        <taxon>Rhabditida</taxon>
        <taxon>Spirurina</taxon>
        <taxon>Ascaridomorpha</taxon>
        <taxon>Ascaridoidea</taxon>
        <taxon>Anisakidae</taxon>
        <taxon>Anisakis</taxon>
        <taxon>Anisakis simplex complex</taxon>
    </lineage>
</organism>
<name>A0A0M3JXM1_ANISI</name>
<protein>
    <submittedName>
        <fullName evidence="7">LD36273p (inferred by orthology to a D. melanogaster protein)</fullName>
    </submittedName>
</protein>
<evidence type="ECO:0000313" key="5">
    <source>
        <dbReference type="EMBL" id="VDK47673.1"/>
    </source>
</evidence>
<feature type="chain" id="PRO_5043121115" evidence="4">
    <location>
        <begin position="21"/>
        <end position="278"/>
    </location>
</feature>
<dbReference type="InterPro" id="IPR051468">
    <property type="entry name" value="Fungal_SecMetab_SDRs"/>
</dbReference>
<dbReference type="WBParaSite" id="ASIM_0001310601-mRNA-1">
    <property type="protein sequence ID" value="ASIM_0001310601-mRNA-1"/>
    <property type="gene ID" value="ASIM_0001310601"/>
</dbReference>
<dbReference type="PANTHER" id="PTHR43544:SF7">
    <property type="entry name" value="NADB-LER2"/>
    <property type="match status" value="1"/>
</dbReference>
<evidence type="ECO:0000256" key="1">
    <source>
        <dbReference type="ARBA" id="ARBA00022857"/>
    </source>
</evidence>
<keyword evidence="6" id="KW-1185">Reference proteome</keyword>